<keyword evidence="1" id="KW-1133">Transmembrane helix</keyword>
<evidence type="ECO:0000313" key="8">
    <source>
        <dbReference type="EMBL" id="AZF76490.1"/>
    </source>
</evidence>
<dbReference type="Proteomes" id="UP000275843">
    <property type="component" value="Chromosome"/>
</dbReference>
<dbReference type="Proteomes" id="UP000273194">
    <property type="component" value="Chromosome"/>
</dbReference>
<evidence type="ECO:0000313" key="9">
    <source>
        <dbReference type="EMBL" id="AZF79099.1"/>
    </source>
</evidence>
<keyword evidence="1" id="KW-0472">Membrane</keyword>
<dbReference type="KEGG" id="ssof:SULC_1925"/>
<dbReference type="Proteomes" id="UP000267993">
    <property type="component" value="Chromosome"/>
</dbReference>
<evidence type="ECO:0000313" key="23">
    <source>
        <dbReference type="Proteomes" id="UP000278715"/>
    </source>
</evidence>
<evidence type="ECO:0000313" key="18">
    <source>
        <dbReference type="Proteomes" id="UP000267993"/>
    </source>
</evidence>
<dbReference type="EMBL" id="CP033238">
    <property type="protein sequence ID" value="AZF76490.1"/>
    <property type="molecule type" value="Genomic_DNA"/>
</dbReference>
<reference evidence="17" key="2">
    <citation type="submission" date="2016-04" db="EMBL/GenBank/DDBJ databases">
        <authorList>
            <person name="Shah S.A."/>
            <person name="Garrett R.A."/>
        </authorList>
    </citation>
    <scope>NUCLEOTIDE SEQUENCE [LARGE SCALE GENOMIC DNA]</scope>
    <source>
        <strain evidence="17">ATCC 35091 / DSM 1616 / JCM 8930 / NBRC 15331 / P1</strain>
    </source>
</reference>
<dbReference type="AlphaFoldDB" id="A0A0E3JUC5"/>
<gene>
    <name evidence="12" type="ORF">HFC64_15840</name>
    <name evidence="13" type="ORF">SSOP1_0950</name>
    <name evidence="4" type="ORF">SULA_1926</name>
    <name evidence="2" type="ORF">SULB_1927</name>
    <name evidence="3" type="ORF">SULC_1925</name>
    <name evidence="5" type="ORF">SULG_09685</name>
    <name evidence="6" type="ORF">SULH_09685</name>
    <name evidence="7" type="ORF">SULI_09685</name>
    <name evidence="8" type="ORF">SULM_09675</name>
    <name evidence="9" type="ORF">SULN_09675</name>
    <name evidence="10" type="ORF">SULO_09685</name>
    <name evidence="11" type="ORF">SULZ_09610</name>
</gene>
<evidence type="ECO:0000313" key="17">
    <source>
        <dbReference type="Proteomes" id="UP000076770"/>
    </source>
</evidence>
<dbReference type="GeneID" id="89231095"/>
<evidence type="ECO:0000313" key="14">
    <source>
        <dbReference type="Proteomes" id="UP000033057"/>
    </source>
</evidence>
<accession>A0A0E3JUC5</accession>
<evidence type="ECO:0000313" key="13">
    <source>
        <dbReference type="EMBL" id="SAI84504.1"/>
    </source>
</evidence>
<reference evidence="18 19" key="4">
    <citation type="journal article" date="2018" name="Proc. Natl. Acad. Sci. U.S.A.">
        <title>Nonmutational mechanism of inheritance in the Archaeon Sulfolobus solfataricus.</title>
        <authorList>
            <person name="Payne S."/>
            <person name="McCarthy S."/>
            <person name="Johnson T."/>
            <person name="North E."/>
            <person name="Blum P."/>
        </authorList>
    </citation>
    <scope>NUCLEOTIDE SEQUENCE [LARGE SCALE GENOMIC DNA]</scope>
    <source>
        <strain evidence="6 18">SARC-H</strain>
        <strain evidence="7 22">SARC-I</strain>
        <strain evidence="9 23">SARC-N</strain>
        <strain evidence="10 24">SARC-O</strain>
        <strain evidence="11 19">SUL120</strain>
        <strain evidence="5 20">SULG</strain>
        <strain evidence="8 21">SULM</strain>
    </source>
</reference>
<dbReference type="EMBL" id="CP033240">
    <property type="protein sequence ID" value="AZF81703.1"/>
    <property type="molecule type" value="Genomic_DNA"/>
</dbReference>
<evidence type="ECO:0000313" key="11">
    <source>
        <dbReference type="EMBL" id="AZF84279.1"/>
    </source>
</evidence>
<dbReference type="PATRIC" id="fig|2287.6.peg.1979"/>
<evidence type="ECO:0000313" key="25">
    <source>
        <dbReference type="Proteomes" id="UP000594632"/>
    </source>
</evidence>
<dbReference type="EMBL" id="CP033241">
    <property type="protein sequence ID" value="AZF84279.1"/>
    <property type="molecule type" value="Genomic_DNA"/>
</dbReference>
<dbReference type="EMBL" id="CP033235">
    <property type="protein sequence ID" value="AZF68627.1"/>
    <property type="molecule type" value="Genomic_DNA"/>
</dbReference>
<reference evidence="13" key="3">
    <citation type="submission" date="2016-04" db="EMBL/GenBank/DDBJ databases">
        <authorList>
            <person name="Evans L.H."/>
            <person name="Alamgir A."/>
            <person name="Owens N."/>
            <person name="Weber N.D."/>
            <person name="Virtaneva K."/>
            <person name="Barbian K."/>
            <person name="Babar A."/>
            <person name="Rosenke K."/>
        </authorList>
    </citation>
    <scope>NUCLEOTIDE SEQUENCE</scope>
    <source>
        <strain evidence="13">P1</strain>
    </source>
</reference>
<evidence type="ECO:0000313" key="6">
    <source>
        <dbReference type="EMBL" id="AZF71247.1"/>
    </source>
</evidence>
<dbReference type="EMBL" id="CP050869">
    <property type="protein sequence ID" value="QPG51098.1"/>
    <property type="molecule type" value="Genomic_DNA"/>
</dbReference>
<dbReference type="Proteomes" id="UP000282269">
    <property type="component" value="Chromosome"/>
</dbReference>
<keyword evidence="1" id="KW-0812">Transmembrane</keyword>
<dbReference type="Proteomes" id="UP000594632">
    <property type="component" value="Chromosome"/>
</dbReference>
<evidence type="ECO:0000313" key="21">
    <source>
        <dbReference type="Proteomes" id="UP000273443"/>
    </source>
</evidence>
<evidence type="ECO:0000313" key="20">
    <source>
        <dbReference type="Proteomes" id="UP000273194"/>
    </source>
</evidence>
<dbReference type="EMBL" id="CP033239">
    <property type="protein sequence ID" value="AZF79099.1"/>
    <property type="molecule type" value="Genomic_DNA"/>
</dbReference>
<name>A0A0E3JUC5_SACSO</name>
<dbReference type="Proteomes" id="UP000033106">
    <property type="component" value="Chromosome"/>
</dbReference>
<evidence type="ECO:0000256" key="1">
    <source>
        <dbReference type="SAM" id="Phobius"/>
    </source>
</evidence>
<sequence>MLAPSMASIVFLAYGLLSPIYSRFFKDKISNERLFLVAWSLAPHLVGLIYSPSFFIALLVLISLCVTLFIVYKGKFRIIYSGIIFLFMAVIIQIFINPLTRL</sequence>
<proteinExistence type="predicted"/>
<dbReference type="EMBL" id="CP033237">
    <property type="protein sequence ID" value="AZF73867.1"/>
    <property type="molecule type" value="Genomic_DNA"/>
</dbReference>
<dbReference type="GeneID" id="90680922"/>
<evidence type="ECO:0000313" key="24">
    <source>
        <dbReference type="Proteomes" id="UP000282269"/>
    </source>
</evidence>
<dbReference type="Proteomes" id="UP000076770">
    <property type="component" value="Chromosome i"/>
</dbReference>
<feature type="transmembrane region" description="Helical" evidence="1">
    <location>
        <begin position="78"/>
        <end position="96"/>
    </location>
</feature>
<reference evidence="12 25" key="6">
    <citation type="journal article" date="2020" name="Nat. Commun.">
        <title>The structures of two archaeal type IV pili illuminate evolutionary relationships.</title>
        <authorList>
            <person name="Wang F."/>
            <person name="Baquero D.P."/>
            <person name="Su Z."/>
            <person name="Beltran L.C."/>
            <person name="Prangishvili D."/>
            <person name="Krupovic M."/>
            <person name="Egelman E.H."/>
        </authorList>
    </citation>
    <scope>NUCLEOTIDE SEQUENCE [LARGE SCALE GENOMIC DNA]</scope>
    <source>
        <strain evidence="12 25">POZ149</strain>
    </source>
</reference>
<evidence type="ECO:0000313" key="5">
    <source>
        <dbReference type="EMBL" id="AZF68627.1"/>
    </source>
</evidence>
<evidence type="ECO:0000313" key="4">
    <source>
        <dbReference type="EMBL" id="AKA79539.1"/>
    </source>
</evidence>
<evidence type="ECO:0000313" key="15">
    <source>
        <dbReference type="Proteomes" id="UP000033085"/>
    </source>
</evidence>
<dbReference type="Proteomes" id="UP000033057">
    <property type="component" value="Chromosome"/>
</dbReference>
<dbReference type="RefSeq" id="WP_009992344.1">
    <property type="nucleotide sequence ID" value="NZ_CP011055.2"/>
</dbReference>
<dbReference type="KEGG" id="ssol:SULB_1927"/>
<dbReference type="Proteomes" id="UP000278715">
    <property type="component" value="Chromosome"/>
</dbReference>
<dbReference type="KEGG" id="ssoa:SULA_1926"/>
<dbReference type="Proteomes" id="UP000269431">
    <property type="component" value="Chromosome"/>
</dbReference>
<protein>
    <submittedName>
        <fullName evidence="2">Uncharacterized protein</fullName>
    </submittedName>
</protein>
<dbReference type="EMBL" id="LT549890">
    <property type="protein sequence ID" value="SAI84504.1"/>
    <property type="molecule type" value="Genomic_DNA"/>
</dbReference>
<dbReference type="EMBL" id="CP033236">
    <property type="protein sequence ID" value="AZF71247.1"/>
    <property type="molecule type" value="Genomic_DNA"/>
</dbReference>
<feature type="transmembrane region" description="Helical" evidence="1">
    <location>
        <begin position="46"/>
        <end position="71"/>
    </location>
</feature>
<dbReference type="Proteomes" id="UP000033085">
    <property type="component" value="Chromosome"/>
</dbReference>
<dbReference type="EMBL" id="CP011057">
    <property type="protein sequence ID" value="AKA79539.1"/>
    <property type="molecule type" value="Genomic_DNA"/>
</dbReference>
<evidence type="ECO:0000313" key="19">
    <source>
        <dbReference type="Proteomes" id="UP000269431"/>
    </source>
</evidence>
<reference evidence="14 15" key="1">
    <citation type="journal article" date="2015" name="Genome Announc.">
        <title>Complete Genome Sequence of Sulfolobus solfataricus Strain 98/2 and Evolved Derivatives.</title>
        <authorList>
            <person name="McCarthy S."/>
            <person name="Gradnigo J."/>
            <person name="Johnson T."/>
            <person name="Payne S."/>
            <person name="Lipzen A."/>
            <person name="Martin J."/>
            <person name="Schackwitz W."/>
            <person name="Moriyama E."/>
            <person name="Blum P."/>
        </authorList>
    </citation>
    <scope>NUCLEOTIDE SEQUENCE [LARGE SCALE GENOMIC DNA]</scope>
    <source>
        <strain evidence="14">98/2 SULC</strain>
        <strain evidence="2">SARC-B</strain>
        <strain evidence="3">SARC-C</strain>
        <strain evidence="4 16">SULA</strain>
        <strain evidence="15">SULB</strain>
    </source>
</reference>
<evidence type="ECO:0000313" key="7">
    <source>
        <dbReference type="EMBL" id="AZF73867.1"/>
    </source>
</evidence>
<dbReference type="Proteomes" id="UP000273443">
    <property type="component" value="Chromosome"/>
</dbReference>
<evidence type="ECO:0000313" key="12">
    <source>
        <dbReference type="EMBL" id="QPG51098.1"/>
    </source>
</evidence>
<dbReference type="EMBL" id="CP011055">
    <property type="protein sequence ID" value="AKA74148.1"/>
    <property type="molecule type" value="Genomic_DNA"/>
</dbReference>
<organism evidence="2 15">
    <name type="scientific">Saccharolobus solfataricus</name>
    <name type="common">Sulfolobus solfataricus</name>
    <dbReference type="NCBI Taxonomy" id="2287"/>
    <lineage>
        <taxon>Archaea</taxon>
        <taxon>Thermoproteota</taxon>
        <taxon>Thermoprotei</taxon>
        <taxon>Sulfolobales</taxon>
        <taxon>Sulfolobaceae</taxon>
        <taxon>Saccharolobus</taxon>
    </lineage>
</organism>
<evidence type="ECO:0000313" key="22">
    <source>
        <dbReference type="Proteomes" id="UP000275843"/>
    </source>
</evidence>
<evidence type="ECO:0000313" key="10">
    <source>
        <dbReference type="EMBL" id="AZF81703.1"/>
    </source>
</evidence>
<evidence type="ECO:0000313" key="3">
    <source>
        <dbReference type="EMBL" id="AKA76846.1"/>
    </source>
</evidence>
<reference evidence="2" key="5">
    <citation type="submission" date="2018-10" db="EMBL/GenBank/DDBJ databases">
        <authorList>
            <person name="McCarthy S."/>
            <person name="Gradnigo J."/>
            <person name="Johnson T."/>
            <person name="Payne S."/>
            <person name="Lipzen A."/>
            <person name="Schackwitz W."/>
            <person name="Martin J."/>
            <person name="Moriyama E."/>
            <person name="Blum P."/>
        </authorList>
    </citation>
    <scope>NUCLEOTIDE SEQUENCE</scope>
    <source>
        <strain evidence="2">SARC-B</strain>
        <strain evidence="3">SARC-C</strain>
        <strain evidence="4">SULA</strain>
    </source>
</reference>
<dbReference type="EMBL" id="CP011056">
    <property type="protein sequence ID" value="AKA76846.1"/>
    <property type="molecule type" value="Genomic_DNA"/>
</dbReference>
<evidence type="ECO:0000313" key="16">
    <source>
        <dbReference type="Proteomes" id="UP000033106"/>
    </source>
</evidence>
<evidence type="ECO:0000313" key="2">
    <source>
        <dbReference type="EMBL" id="AKA74148.1"/>
    </source>
</evidence>